<comment type="caution">
    <text evidence="2">The sequence shown here is derived from an EMBL/GenBank/DDBJ whole genome shotgun (WGS) entry which is preliminary data.</text>
</comment>
<dbReference type="Pfam" id="PF03230">
    <property type="entry name" value="Antirestrict"/>
    <property type="match status" value="1"/>
</dbReference>
<organism evidence="2 3">
    <name type="scientific">Candidatus Accumulibacter phosphatis</name>
    <dbReference type="NCBI Taxonomy" id="327160"/>
    <lineage>
        <taxon>Bacteria</taxon>
        <taxon>Pseudomonadati</taxon>
        <taxon>Pseudomonadota</taxon>
        <taxon>Betaproteobacteria</taxon>
        <taxon>Candidatus Accumulibacter</taxon>
    </lineage>
</organism>
<dbReference type="AlphaFoldDB" id="A0A6A7RXB8"/>
<dbReference type="EMBL" id="PDHS01000428">
    <property type="protein sequence ID" value="MQM32049.1"/>
    <property type="molecule type" value="Genomic_DNA"/>
</dbReference>
<reference evidence="2 3" key="1">
    <citation type="submission" date="2017-09" db="EMBL/GenBank/DDBJ databases">
        <title>Metagenomic Analysis Reveals Denitrifying Candidatus Accumulibacter and Flanking Population as a Source of N2O.</title>
        <authorList>
            <person name="Gao H."/>
            <person name="Mao Y."/>
            <person name="Zhao X."/>
            <person name="Liu W.-T."/>
            <person name="Zhang T."/>
            <person name="Wells G."/>
        </authorList>
    </citation>
    <scope>NUCLEOTIDE SEQUENCE [LARGE SCALE GENOMIC DNA]</scope>
    <source>
        <strain evidence="2">CANDO_2_IC</strain>
    </source>
</reference>
<gene>
    <name evidence="2" type="ORF">CRU78_16680</name>
</gene>
<dbReference type="InterPro" id="IPR042297">
    <property type="entry name" value="Antirestriction_sf"/>
</dbReference>
<dbReference type="Gene3D" id="3.30.70.3580">
    <property type="entry name" value="Antirestriction protein"/>
    <property type="match status" value="1"/>
</dbReference>
<dbReference type="InterPro" id="IPR004914">
    <property type="entry name" value="Antirestrict"/>
</dbReference>
<evidence type="ECO:0000256" key="1">
    <source>
        <dbReference type="ARBA" id="ARBA00008618"/>
    </source>
</evidence>
<comment type="similarity">
    <text evidence="1">Belongs to the antirestriction protein family.</text>
</comment>
<proteinExistence type="inferred from homology"/>
<accession>A0A6A7RXB8</accession>
<evidence type="ECO:0000313" key="2">
    <source>
        <dbReference type="EMBL" id="MQM32049.1"/>
    </source>
</evidence>
<evidence type="ECO:0000313" key="3">
    <source>
        <dbReference type="Proteomes" id="UP000342300"/>
    </source>
</evidence>
<sequence>MTRSMTTRITAKPVPESRRLSIAATLFGVRFSLQLEPAVYQFAEFLSGDYRGGYWHFYRLSNGGFYMAPAGESRFAVSAENGYEGELSADALGVSACLYAYSHLSFGEGDFGECCARHFHWLREFALGHAEAAAILAAID</sequence>
<dbReference type="Proteomes" id="UP000342300">
    <property type="component" value="Unassembled WGS sequence"/>
</dbReference>
<name>A0A6A7RXB8_9PROT</name>
<protein>
    <submittedName>
        <fullName evidence="2">Antirestriction protein</fullName>
    </submittedName>
</protein>